<comment type="caution">
    <text evidence="1">The sequence shown here is derived from an EMBL/GenBank/DDBJ whole genome shotgun (WGS) entry which is preliminary data.</text>
</comment>
<reference evidence="1 2" key="1">
    <citation type="journal article" date="2018" name="J. Allergy Clin. Immunol.">
        <title>High-quality assembly of Dermatophagoides pteronyssinus genome and transcriptome reveals a wide range of novel allergens.</title>
        <authorList>
            <person name="Liu X.Y."/>
            <person name="Yang K.Y."/>
            <person name="Wang M.Q."/>
            <person name="Kwok J.S."/>
            <person name="Zeng X."/>
            <person name="Yang Z."/>
            <person name="Xiao X.J."/>
            <person name="Lau C.P."/>
            <person name="Li Y."/>
            <person name="Huang Z.M."/>
            <person name="Ba J.G."/>
            <person name="Yim A.K."/>
            <person name="Ouyang C.Y."/>
            <person name="Ngai S.M."/>
            <person name="Chan T.F."/>
            <person name="Leung E.L."/>
            <person name="Liu L."/>
            <person name="Liu Z.G."/>
            <person name="Tsui S.K."/>
        </authorList>
    </citation>
    <scope>NUCLEOTIDE SEQUENCE [LARGE SCALE GENOMIC DNA]</scope>
    <source>
        <strain evidence="1">Derp</strain>
    </source>
</reference>
<protein>
    <submittedName>
        <fullName evidence="1">Uncharacterized protein</fullName>
    </submittedName>
</protein>
<reference evidence="1 2" key="2">
    <citation type="journal article" date="2022" name="Mol. Biol. Evol.">
        <title>Comparative Genomics Reveals Insights into the Divergent Evolution of Astigmatic Mites and Household Pest Adaptations.</title>
        <authorList>
            <person name="Xiong Q."/>
            <person name="Wan A.T."/>
            <person name="Liu X."/>
            <person name="Fung C.S."/>
            <person name="Xiao X."/>
            <person name="Malainual N."/>
            <person name="Hou J."/>
            <person name="Wang L."/>
            <person name="Wang M."/>
            <person name="Yang K.Y."/>
            <person name="Cui Y."/>
            <person name="Leung E.L."/>
            <person name="Nong W."/>
            <person name="Shin S.K."/>
            <person name="Au S.W."/>
            <person name="Jeong K.Y."/>
            <person name="Chew F.T."/>
            <person name="Hui J.H."/>
            <person name="Leung T.F."/>
            <person name="Tungtrongchitr A."/>
            <person name="Zhong N."/>
            <person name="Liu Z."/>
            <person name="Tsui S.K."/>
        </authorList>
    </citation>
    <scope>NUCLEOTIDE SEQUENCE [LARGE SCALE GENOMIC DNA]</scope>
    <source>
        <strain evidence="1">Derp</strain>
    </source>
</reference>
<dbReference type="Proteomes" id="UP000887458">
    <property type="component" value="Unassembled WGS sequence"/>
</dbReference>
<dbReference type="EMBL" id="NJHN03000105">
    <property type="protein sequence ID" value="KAH9414797.1"/>
    <property type="molecule type" value="Genomic_DNA"/>
</dbReference>
<evidence type="ECO:0000313" key="2">
    <source>
        <dbReference type="Proteomes" id="UP000887458"/>
    </source>
</evidence>
<sequence length="64" mass="7667">MFLSLKSAYNEMLSFIPVFFDGYNDKDDVDSIVDDLMIYNLLIFERKKQFINEIIIYSIRAFEN</sequence>
<keyword evidence="2" id="KW-1185">Reference proteome</keyword>
<organism evidence="1 2">
    <name type="scientific">Dermatophagoides pteronyssinus</name>
    <name type="common">European house dust mite</name>
    <dbReference type="NCBI Taxonomy" id="6956"/>
    <lineage>
        <taxon>Eukaryota</taxon>
        <taxon>Metazoa</taxon>
        <taxon>Ecdysozoa</taxon>
        <taxon>Arthropoda</taxon>
        <taxon>Chelicerata</taxon>
        <taxon>Arachnida</taxon>
        <taxon>Acari</taxon>
        <taxon>Acariformes</taxon>
        <taxon>Sarcoptiformes</taxon>
        <taxon>Astigmata</taxon>
        <taxon>Psoroptidia</taxon>
        <taxon>Analgoidea</taxon>
        <taxon>Pyroglyphidae</taxon>
        <taxon>Dermatophagoidinae</taxon>
        <taxon>Dermatophagoides</taxon>
    </lineage>
</organism>
<accession>A0ABQ8IWY9</accession>
<evidence type="ECO:0000313" key="1">
    <source>
        <dbReference type="EMBL" id="KAH9414797.1"/>
    </source>
</evidence>
<name>A0ABQ8IWY9_DERPT</name>
<proteinExistence type="predicted"/>
<gene>
    <name evidence="1" type="ORF">DERP_008638</name>
</gene>